<dbReference type="AlphaFoldDB" id="A0A0A9E0B1"/>
<reference evidence="1" key="2">
    <citation type="journal article" date="2015" name="Data Brief">
        <title>Shoot transcriptome of the giant reed, Arundo donax.</title>
        <authorList>
            <person name="Barrero R.A."/>
            <person name="Guerrero F.D."/>
            <person name="Moolhuijzen P."/>
            <person name="Goolsby J.A."/>
            <person name="Tidwell J."/>
            <person name="Bellgard S.E."/>
            <person name="Bellgard M.I."/>
        </authorList>
    </citation>
    <scope>NUCLEOTIDE SEQUENCE</scope>
    <source>
        <tissue evidence="1">Shoot tissue taken approximately 20 cm above the soil surface</tissue>
    </source>
</reference>
<name>A0A0A9E0B1_ARUDO</name>
<reference evidence="1" key="1">
    <citation type="submission" date="2014-09" db="EMBL/GenBank/DDBJ databases">
        <authorList>
            <person name="Magalhaes I.L.F."/>
            <person name="Oliveira U."/>
            <person name="Santos F.R."/>
            <person name="Vidigal T.H.D.A."/>
            <person name="Brescovit A.D."/>
            <person name="Santos A.J."/>
        </authorList>
    </citation>
    <scope>NUCLEOTIDE SEQUENCE</scope>
    <source>
        <tissue evidence="1">Shoot tissue taken approximately 20 cm above the soil surface</tissue>
    </source>
</reference>
<accession>A0A0A9E0B1</accession>
<organism evidence="1">
    <name type="scientific">Arundo donax</name>
    <name type="common">Giant reed</name>
    <name type="synonym">Donax arundinaceus</name>
    <dbReference type="NCBI Taxonomy" id="35708"/>
    <lineage>
        <taxon>Eukaryota</taxon>
        <taxon>Viridiplantae</taxon>
        <taxon>Streptophyta</taxon>
        <taxon>Embryophyta</taxon>
        <taxon>Tracheophyta</taxon>
        <taxon>Spermatophyta</taxon>
        <taxon>Magnoliopsida</taxon>
        <taxon>Liliopsida</taxon>
        <taxon>Poales</taxon>
        <taxon>Poaceae</taxon>
        <taxon>PACMAD clade</taxon>
        <taxon>Arundinoideae</taxon>
        <taxon>Arundineae</taxon>
        <taxon>Arundo</taxon>
    </lineage>
</organism>
<evidence type="ECO:0000313" key="1">
    <source>
        <dbReference type="EMBL" id="JAD94229.1"/>
    </source>
</evidence>
<sequence>MLAVFTSPTFGVHVFKKAALLILYAANIVRKEVAGYHARIPNAPLILDGCYIPLRDMLYFI</sequence>
<dbReference type="EMBL" id="GBRH01203666">
    <property type="protein sequence ID" value="JAD94229.1"/>
    <property type="molecule type" value="Transcribed_RNA"/>
</dbReference>
<protein>
    <submittedName>
        <fullName evidence="1">Cop2</fullName>
    </submittedName>
</protein>
<proteinExistence type="predicted"/>